<dbReference type="InterPro" id="IPR003597">
    <property type="entry name" value="Ig_C1-set"/>
</dbReference>
<reference evidence="4" key="1">
    <citation type="submission" date="2016-12" db="EMBL/GenBank/DDBJ databases">
        <title>A murine herpesvirus closely related to ubiquitous human herpesviruses causes T-cell depletion.</title>
        <authorList>
            <person name="Patel S.J."/>
            <person name="Zhao G."/>
            <person name="Penna V.R."/>
            <person name="Park E."/>
            <person name="Lauron E.J."/>
            <person name="Harvey I.B."/>
            <person name="Beatty W.L."/>
            <person name="Plougastel-Douglas B."/>
            <person name="Poursine-Laurent J."/>
            <person name="Fremont D.H."/>
            <person name="Wang D."/>
            <person name="Yokoyama W.M."/>
        </authorList>
    </citation>
    <scope>NUCLEOTIDE SEQUENCE [LARGE SCALE GENOMIC DNA]</scope>
    <source>
        <strain evidence="4">YOK1</strain>
    </source>
</reference>
<dbReference type="Pfam" id="PF07654">
    <property type="entry name" value="C1-set"/>
    <property type="match status" value="1"/>
</dbReference>
<dbReference type="EMBL" id="KY355735">
    <property type="protein sequence ID" value="APZ76309.1"/>
    <property type="molecule type" value="Genomic_DNA"/>
</dbReference>
<dbReference type="PROSITE" id="PS50835">
    <property type="entry name" value="IG_LIKE"/>
    <property type="match status" value="1"/>
</dbReference>
<dbReference type="InterPro" id="IPR007110">
    <property type="entry name" value="Ig-like_dom"/>
</dbReference>
<evidence type="ECO:0000313" key="4">
    <source>
        <dbReference type="EMBL" id="APZ76309.1"/>
    </source>
</evidence>
<accession>A0A1P8VIX7</accession>
<keyword evidence="2" id="KW-0472">Membrane</keyword>
<dbReference type="Proteomes" id="UP000202182">
    <property type="component" value="Segment"/>
</dbReference>
<evidence type="ECO:0000259" key="3">
    <source>
        <dbReference type="PROSITE" id="PS50835"/>
    </source>
</evidence>
<name>A0A1P8VIX7_9BETA</name>
<dbReference type="InterPro" id="IPR013783">
    <property type="entry name" value="Ig-like_fold"/>
</dbReference>
<keyword evidence="2" id="KW-1133">Transmembrane helix</keyword>
<dbReference type="InterPro" id="IPR036179">
    <property type="entry name" value="Ig-like_dom_sf"/>
</dbReference>
<feature type="compositionally biased region" description="Low complexity" evidence="1">
    <location>
        <begin position="344"/>
        <end position="357"/>
    </location>
</feature>
<proteinExistence type="predicted"/>
<evidence type="ECO:0000313" key="5">
    <source>
        <dbReference type="Proteomes" id="UP000202182"/>
    </source>
</evidence>
<sequence>MMGVRVLGLLLIIKLIETTELKFELKFNITSSKQNFSIKSFFENNTISFDFSTDVATSKTDLKFYQDFEKRTPINKKIMDSCMTIFENLPMVIVGTQEFYIFGCKEKNVFYKTSYIDLNYEQPWVPMFHNAHQKFYRMLNEFMSKNCSRLLKELNDENSDACPTKTAKLNTQITATNNVQEPHVEKYYIDNHAILKCTTTYAHPTIVYLYWVRNTETLNTTKEYENYSESERSITKTIEINLTKYDNDDNIKCKAIHSKIKIEKDDMFENITSSVIATFLFCLFVAEFLAIIIICIKFHRLKIKEPIADNESTSESNVKSSFNYKKLKNKTAKNRKNKSYMMLSESSSGSSSEPAGI</sequence>
<gene>
    <name evidence="4" type="primary">ORF94</name>
    <name evidence="4" type="ORF">MRV_0098</name>
</gene>
<keyword evidence="5" id="KW-1185">Reference proteome</keyword>
<feature type="region of interest" description="Disordered" evidence="1">
    <location>
        <begin position="328"/>
        <end position="357"/>
    </location>
</feature>
<protein>
    <recommendedName>
        <fullName evidence="3">Ig-like domain-containing protein</fullName>
    </recommendedName>
</protein>
<feature type="transmembrane region" description="Helical" evidence="2">
    <location>
        <begin position="275"/>
        <end position="296"/>
    </location>
</feature>
<evidence type="ECO:0000256" key="1">
    <source>
        <dbReference type="SAM" id="MobiDB-lite"/>
    </source>
</evidence>
<dbReference type="SUPFAM" id="SSF48726">
    <property type="entry name" value="Immunoglobulin"/>
    <property type="match status" value="1"/>
</dbReference>
<dbReference type="KEGG" id="vg:30999435"/>
<feature type="compositionally biased region" description="Basic residues" evidence="1">
    <location>
        <begin position="328"/>
        <end position="338"/>
    </location>
</feature>
<evidence type="ECO:0000256" key="2">
    <source>
        <dbReference type="SAM" id="Phobius"/>
    </source>
</evidence>
<keyword evidence="2" id="KW-0812">Transmembrane</keyword>
<organism evidence="4">
    <name type="scientific">Murid betaherpesvirus 3</name>
    <dbReference type="NCBI Taxonomy" id="2560603"/>
    <lineage>
        <taxon>Viruses</taxon>
        <taxon>Duplodnaviria</taxon>
        <taxon>Heunggongvirae</taxon>
        <taxon>Peploviricota</taxon>
        <taxon>Herviviricetes</taxon>
        <taxon>Herpesvirales</taxon>
        <taxon>Orthoherpesviridae</taxon>
        <taxon>Betaherpesvirinae</taxon>
        <taxon>Roseolovirus</taxon>
        <taxon>Roseolovirus muridbeta3</taxon>
    </lineage>
</organism>
<feature type="domain" description="Ig-like" evidence="3">
    <location>
        <begin position="163"/>
        <end position="272"/>
    </location>
</feature>
<dbReference type="Gene3D" id="2.60.40.10">
    <property type="entry name" value="Immunoglobulins"/>
    <property type="match status" value="1"/>
</dbReference>